<accession>A0A5B7ID94</accession>
<protein>
    <submittedName>
        <fullName evidence="1">Uncharacterized protein</fullName>
    </submittedName>
</protein>
<dbReference type="AlphaFoldDB" id="A0A5B7ID94"/>
<sequence length="78" mass="8993">MCSYPECRFQMIMEILMSNPYQLLEEVRDGHLGERMSGVPDREEKVPRPRWGLCPVKVPLQSTNRTEEPFVVIGADSL</sequence>
<evidence type="ECO:0000313" key="1">
    <source>
        <dbReference type="EMBL" id="MPC79507.1"/>
    </source>
</evidence>
<organism evidence="1 2">
    <name type="scientific">Portunus trituberculatus</name>
    <name type="common">Swimming crab</name>
    <name type="synonym">Neptunus trituberculatus</name>
    <dbReference type="NCBI Taxonomy" id="210409"/>
    <lineage>
        <taxon>Eukaryota</taxon>
        <taxon>Metazoa</taxon>
        <taxon>Ecdysozoa</taxon>
        <taxon>Arthropoda</taxon>
        <taxon>Crustacea</taxon>
        <taxon>Multicrustacea</taxon>
        <taxon>Malacostraca</taxon>
        <taxon>Eumalacostraca</taxon>
        <taxon>Eucarida</taxon>
        <taxon>Decapoda</taxon>
        <taxon>Pleocyemata</taxon>
        <taxon>Brachyura</taxon>
        <taxon>Eubrachyura</taxon>
        <taxon>Portunoidea</taxon>
        <taxon>Portunidae</taxon>
        <taxon>Portuninae</taxon>
        <taxon>Portunus</taxon>
    </lineage>
</organism>
<keyword evidence="2" id="KW-1185">Reference proteome</keyword>
<evidence type="ECO:0000313" key="2">
    <source>
        <dbReference type="Proteomes" id="UP000324222"/>
    </source>
</evidence>
<gene>
    <name evidence="1" type="ORF">E2C01_074036</name>
</gene>
<proteinExistence type="predicted"/>
<reference evidence="1 2" key="1">
    <citation type="submission" date="2019-05" db="EMBL/GenBank/DDBJ databases">
        <title>Another draft genome of Portunus trituberculatus and its Hox gene families provides insights of decapod evolution.</title>
        <authorList>
            <person name="Jeong J.-H."/>
            <person name="Song I."/>
            <person name="Kim S."/>
            <person name="Choi T."/>
            <person name="Kim D."/>
            <person name="Ryu S."/>
            <person name="Kim W."/>
        </authorList>
    </citation>
    <scope>NUCLEOTIDE SEQUENCE [LARGE SCALE GENOMIC DNA]</scope>
    <source>
        <tissue evidence="1">Muscle</tissue>
    </source>
</reference>
<dbReference type="EMBL" id="VSRR010051321">
    <property type="protein sequence ID" value="MPC79507.1"/>
    <property type="molecule type" value="Genomic_DNA"/>
</dbReference>
<dbReference type="Proteomes" id="UP000324222">
    <property type="component" value="Unassembled WGS sequence"/>
</dbReference>
<comment type="caution">
    <text evidence="1">The sequence shown here is derived from an EMBL/GenBank/DDBJ whole genome shotgun (WGS) entry which is preliminary data.</text>
</comment>
<name>A0A5B7ID94_PORTR</name>